<dbReference type="EMBL" id="OZ034817">
    <property type="protein sequence ID" value="CAL1384143.1"/>
    <property type="molecule type" value="Genomic_DNA"/>
</dbReference>
<accession>A0AAV2EEX6</accession>
<evidence type="ECO:0000313" key="2">
    <source>
        <dbReference type="EMBL" id="CAL1384143.1"/>
    </source>
</evidence>
<organism evidence="2 3">
    <name type="scientific">Linum trigynum</name>
    <dbReference type="NCBI Taxonomy" id="586398"/>
    <lineage>
        <taxon>Eukaryota</taxon>
        <taxon>Viridiplantae</taxon>
        <taxon>Streptophyta</taxon>
        <taxon>Embryophyta</taxon>
        <taxon>Tracheophyta</taxon>
        <taxon>Spermatophyta</taxon>
        <taxon>Magnoliopsida</taxon>
        <taxon>eudicotyledons</taxon>
        <taxon>Gunneridae</taxon>
        <taxon>Pentapetalae</taxon>
        <taxon>rosids</taxon>
        <taxon>fabids</taxon>
        <taxon>Malpighiales</taxon>
        <taxon>Linaceae</taxon>
        <taxon>Linum</taxon>
    </lineage>
</organism>
<gene>
    <name evidence="2" type="ORF">LTRI10_LOCUS25374</name>
</gene>
<evidence type="ECO:0000313" key="3">
    <source>
        <dbReference type="Proteomes" id="UP001497516"/>
    </source>
</evidence>
<name>A0AAV2EEX6_9ROSI</name>
<proteinExistence type="predicted"/>
<keyword evidence="3" id="KW-1185">Reference proteome</keyword>
<evidence type="ECO:0000256" key="1">
    <source>
        <dbReference type="SAM" id="MobiDB-lite"/>
    </source>
</evidence>
<feature type="region of interest" description="Disordered" evidence="1">
    <location>
        <begin position="28"/>
        <end position="74"/>
    </location>
</feature>
<dbReference type="Proteomes" id="UP001497516">
    <property type="component" value="Chromosome 4"/>
</dbReference>
<sequence>MVIKYDDTVMKDMKFKVNVVEKPMTESRAPVLEQEVEEKAEEPKEGRSSLRQKRNSTEDGSLGLENSEFSSTRL</sequence>
<reference evidence="2 3" key="1">
    <citation type="submission" date="2024-04" db="EMBL/GenBank/DDBJ databases">
        <authorList>
            <person name="Fracassetti M."/>
        </authorList>
    </citation>
    <scope>NUCLEOTIDE SEQUENCE [LARGE SCALE GENOMIC DNA]</scope>
</reference>
<protein>
    <submittedName>
        <fullName evidence="2">Uncharacterized protein</fullName>
    </submittedName>
</protein>
<dbReference type="AlphaFoldDB" id="A0AAV2EEX6"/>